<dbReference type="GO" id="GO:0002949">
    <property type="term" value="P:tRNA threonylcarbamoyladenosine modification"/>
    <property type="evidence" value="ECO:0007669"/>
    <property type="project" value="InterPro"/>
</dbReference>
<keyword evidence="2" id="KW-0808">Transferase</keyword>
<dbReference type="RefSeq" id="WP_155216427.1">
    <property type="nucleotide sequence ID" value="NZ_WNHB01000002.1"/>
</dbReference>
<dbReference type="GO" id="GO:0016740">
    <property type="term" value="F:transferase activity"/>
    <property type="evidence" value="ECO:0007669"/>
    <property type="project" value="UniProtKB-KW"/>
</dbReference>
<dbReference type="Pfam" id="PF00814">
    <property type="entry name" value="TsaD"/>
    <property type="match status" value="1"/>
</dbReference>
<reference evidence="2 3" key="1">
    <citation type="submission" date="2019-11" db="EMBL/GenBank/DDBJ databases">
        <title>Terrilactibacillus tamarindus sp. nov. BCM23-1 isolated from bark of Tamarindus indica.</title>
        <authorList>
            <person name="Kingkaew E."/>
            <person name="Tanasupawat S."/>
        </authorList>
    </citation>
    <scope>NUCLEOTIDE SEQUENCE [LARGE SCALE GENOMIC DNA]</scope>
    <source>
        <strain evidence="2 3">BCM23-1</strain>
    </source>
</reference>
<dbReference type="NCBIfam" id="TIGR03725">
    <property type="entry name" value="T6A_YeaZ"/>
    <property type="match status" value="1"/>
</dbReference>
<accession>A0A6N8CS79</accession>
<dbReference type="CDD" id="cd24032">
    <property type="entry name" value="ASKHA_NBD_TsaB"/>
    <property type="match status" value="1"/>
</dbReference>
<comment type="caution">
    <text evidence="2">The sequence shown here is derived from an EMBL/GenBank/DDBJ whole genome shotgun (WGS) entry which is preliminary data.</text>
</comment>
<sequence>MNILAIDSSNLVMGVAVSTETKVLGEIITNVKKNHSIRLMPAIEQIIRDVDLTLDQIDRIAVAIGPGSYTGVRIGVTIAKTLAWTANKEIVGISSLEALAQNGMHFNGLIVPFFDARRGQVYTGLYQSKDGKVECVQEDRLTMMKDWLGQLKECQESVLFLSNDLDKHVAIIHEILPNSVIGEAVYNNPRPSEIAKLAFTREPSKDVHHVVPSYLRLAEAESKWLEKQVNKE</sequence>
<dbReference type="InterPro" id="IPR022496">
    <property type="entry name" value="T6A_TsaB"/>
</dbReference>
<keyword evidence="3" id="KW-1185">Reference proteome</keyword>
<dbReference type="GO" id="GO:0005829">
    <property type="term" value="C:cytosol"/>
    <property type="evidence" value="ECO:0007669"/>
    <property type="project" value="TreeGrafter"/>
</dbReference>
<proteinExistence type="predicted"/>
<dbReference type="Proteomes" id="UP000440978">
    <property type="component" value="Unassembled WGS sequence"/>
</dbReference>
<dbReference type="AlphaFoldDB" id="A0A6N8CS79"/>
<dbReference type="OrthoDB" id="9784166at2"/>
<evidence type="ECO:0000259" key="1">
    <source>
        <dbReference type="Pfam" id="PF00814"/>
    </source>
</evidence>
<evidence type="ECO:0000313" key="3">
    <source>
        <dbReference type="Proteomes" id="UP000440978"/>
    </source>
</evidence>
<organism evidence="2 3">
    <name type="scientific">Terrilactibacillus tamarindi</name>
    <dbReference type="NCBI Taxonomy" id="2599694"/>
    <lineage>
        <taxon>Bacteria</taxon>
        <taxon>Bacillati</taxon>
        <taxon>Bacillota</taxon>
        <taxon>Bacilli</taxon>
        <taxon>Bacillales</taxon>
        <taxon>Bacillaceae</taxon>
        <taxon>Terrilactibacillus</taxon>
    </lineage>
</organism>
<evidence type="ECO:0000313" key="2">
    <source>
        <dbReference type="EMBL" id="MTT30836.1"/>
    </source>
</evidence>
<dbReference type="Gene3D" id="3.30.420.40">
    <property type="match status" value="2"/>
</dbReference>
<dbReference type="SUPFAM" id="SSF53067">
    <property type="entry name" value="Actin-like ATPase domain"/>
    <property type="match status" value="2"/>
</dbReference>
<protein>
    <submittedName>
        <fullName evidence="2">tRNA (Adenosine(37)-N6)-threonylcarbamoyltransferase complex dimerization subunit type 1 TsaB</fullName>
    </submittedName>
</protein>
<name>A0A6N8CS79_9BACI</name>
<dbReference type="InterPro" id="IPR043129">
    <property type="entry name" value="ATPase_NBD"/>
</dbReference>
<dbReference type="PANTHER" id="PTHR11735">
    <property type="entry name" value="TRNA N6-ADENOSINE THREONYLCARBAMOYLTRANSFERASE"/>
    <property type="match status" value="1"/>
</dbReference>
<dbReference type="PANTHER" id="PTHR11735:SF11">
    <property type="entry name" value="TRNA THREONYLCARBAMOYLADENOSINE BIOSYNTHESIS PROTEIN TSAB"/>
    <property type="match status" value="1"/>
</dbReference>
<gene>
    <name evidence="2" type="primary">tsaB</name>
    <name evidence="2" type="ORF">GMB86_02260</name>
</gene>
<dbReference type="InterPro" id="IPR000905">
    <property type="entry name" value="Gcp-like_dom"/>
</dbReference>
<feature type="domain" description="Gcp-like" evidence="1">
    <location>
        <begin position="23"/>
        <end position="224"/>
    </location>
</feature>
<dbReference type="EMBL" id="WNHB01000002">
    <property type="protein sequence ID" value="MTT30836.1"/>
    <property type="molecule type" value="Genomic_DNA"/>
</dbReference>